<reference evidence="5" key="1">
    <citation type="submission" date="2016-10" db="EMBL/GenBank/DDBJ databases">
        <authorList>
            <person name="Varghese N."/>
            <person name="Submissions S."/>
        </authorList>
    </citation>
    <scope>NUCLEOTIDE SEQUENCE [LARGE SCALE GENOMIC DNA]</scope>
    <source>
        <strain evidence="5">CGMCC 4.3506</strain>
    </source>
</reference>
<dbReference type="Gene3D" id="1.10.357.10">
    <property type="entry name" value="Tetracycline Repressor, domain 2"/>
    <property type="match status" value="1"/>
</dbReference>
<name>A0A1G7YZL6_9PSEU</name>
<evidence type="ECO:0000313" key="4">
    <source>
        <dbReference type="EMBL" id="SDH01893.1"/>
    </source>
</evidence>
<dbReference type="GO" id="GO:0003700">
    <property type="term" value="F:DNA-binding transcription factor activity"/>
    <property type="evidence" value="ECO:0007669"/>
    <property type="project" value="TreeGrafter"/>
</dbReference>
<dbReference type="PROSITE" id="PS50977">
    <property type="entry name" value="HTH_TETR_2"/>
    <property type="match status" value="1"/>
</dbReference>
<dbReference type="EMBL" id="FNCC01000014">
    <property type="protein sequence ID" value="SDH01893.1"/>
    <property type="molecule type" value="Genomic_DNA"/>
</dbReference>
<dbReference type="Pfam" id="PF00440">
    <property type="entry name" value="TetR_N"/>
    <property type="match status" value="1"/>
</dbReference>
<dbReference type="RefSeq" id="WP_090055364.1">
    <property type="nucleotide sequence ID" value="NZ_FNCC01000014.1"/>
</dbReference>
<evidence type="ECO:0000313" key="5">
    <source>
        <dbReference type="Proteomes" id="UP000199623"/>
    </source>
</evidence>
<dbReference type="AlphaFoldDB" id="A0A1G7YZL6"/>
<dbReference type="OrthoDB" id="3267320at2"/>
<dbReference type="InterPro" id="IPR050109">
    <property type="entry name" value="HTH-type_TetR-like_transc_reg"/>
</dbReference>
<accession>A0A1G7YZL6</accession>
<dbReference type="PANTHER" id="PTHR30055:SF153">
    <property type="entry name" value="HTH-TYPE TRANSCRIPTIONAL REPRESSOR RV3405C"/>
    <property type="match status" value="1"/>
</dbReference>
<proteinExistence type="predicted"/>
<dbReference type="STRING" id="200378.SAMN05216553_114245"/>
<dbReference type="InterPro" id="IPR009057">
    <property type="entry name" value="Homeodomain-like_sf"/>
</dbReference>
<feature type="DNA-binding region" description="H-T-H motif" evidence="2">
    <location>
        <begin position="28"/>
        <end position="47"/>
    </location>
</feature>
<dbReference type="GO" id="GO:0000976">
    <property type="term" value="F:transcription cis-regulatory region binding"/>
    <property type="evidence" value="ECO:0007669"/>
    <property type="project" value="TreeGrafter"/>
</dbReference>
<gene>
    <name evidence="4" type="ORF">SAMN05216553_114245</name>
</gene>
<evidence type="ECO:0000259" key="3">
    <source>
        <dbReference type="PROSITE" id="PS50977"/>
    </source>
</evidence>
<evidence type="ECO:0000256" key="2">
    <source>
        <dbReference type="PROSITE-ProRule" id="PRU00335"/>
    </source>
</evidence>
<keyword evidence="5" id="KW-1185">Reference proteome</keyword>
<organism evidence="4 5">
    <name type="scientific">Lentzea fradiae</name>
    <dbReference type="NCBI Taxonomy" id="200378"/>
    <lineage>
        <taxon>Bacteria</taxon>
        <taxon>Bacillati</taxon>
        <taxon>Actinomycetota</taxon>
        <taxon>Actinomycetes</taxon>
        <taxon>Pseudonocardiales</taxon>
        <taxon>Pseudonocardiaceae</taxon>
        <taxon>Lentzea</taxon>
    </lineage>
</organism>
<dbReference type="PANTHER" id="PTHR30055">
    <property type="entry name" value="HTH-TYPE TRANSCRIPTIONAL REGULATOR RUTR"/>
    <property type="match status" value="1"/>
</dbReference>
<keyword evidence="1 2" id="KW-0238">DNA-binding</keyword>
<dbReference type="SUPFAM" id="SSF46689">
    <property type="entry name" value="Homeodomain-like"/>
    <property type="match status" value="1"/>
</dbReference>
<feature type="domain" description="HTH tetR-type" evidence="3">
    <location>
        <begin position="5"/>
        <end position="65"/>
    </location>
</feature>
<dbReference type="InterPro" id="IPR001647">
    <property type="entry name" value="HTH_TetR"/>
</dbReference>
<dbReference type="Gene3D" id="1.10.10.60">
    <property type="entry name" value="Homeodomain-like"/>
    <property type="match status" value="1"/>
</dbReference>
<protein>
    <submittedName>
        <fullName evidence="4">Transcriptional regulator, TetR family</fullName>
    </submittedName>
</protein>
<dbReference type="Proteomes" id="UP000199623">
    <property type="component" value="Unassembled WGS sequence"/>
</dbReference>
<sequence length="191" mass="21454">MTSQRHTHDALLDATRECVLEVGVRRTTLTDVAKRANVSRMTLYRRYPDVDHLVRALMTREFATLLDAVEQATREGNARQQLVRRSTDAIRLLTSNPLMQRVLQLDADLMLPYLTDRLGSTQRLVEQFLVGQIEAGHLDGSIRFGDAKTQARVVLLTTQSMVLSMRPATSGLDFVPLIEELAKQLDGALKP</sequence>
<evidence type="ECO:0000256" key="1">
    <source>
        <dbReference type="ARBA" id="ARBA00023125"/>
    </source>
</evidence>